<evidence type="ECO:0000313" key="8">
    <source>
        <dbReference type="Proteomes" id="UP000824161"/>
    </source>
</evidence>
<organism evidence="7 8">
    <name type="scientific">Candidatus Merdimorpha stercoravium</name>
    <dbReference type="NCBI Taxonomy" id="2840863"/>
    <lineage>
        <taxon>Bacteria</taxon>
        <taxon>Pseudomonadati</taxon>
        <taxon>Bacteroidota</taxon>
        <taxon>Flavobacteriia</taxon>
        <taxon>Flavobacteriales</taxon>
        <taxon>Candidatus Merdimorpha</taxon>
    </lineage>
</organism>
<feature type="transmembrane region" description="Helical" evidence="5">
    <location>
        <begin position="21"/>
        <end position="39"/>
    </location>
</feature>
<dbReference type="NCBIfam" id="NF045576">
    <property type="entry name" value="BT_3928_fam"/>
    <property type="match status" value="1"/>
</dbReference>
<keyword evidence="3 5" id="KW-1133">Transmembrane helix</keyword>
<feature type="transmembrane region" description="Helical" evidence="5">
    <location>
        <begin position="67"/>
        <end position="88"/>
    </location>
</feature>
<evidence type="ECO:0000313" key="7">
    <source>
        <dbReference type="EMBL" id="HIT98182.1"/>
    </source>
</evidence>
<dbReference type="GO" id="GO:0030416">
    <property type="term" value="P:methylamine metabolic process"/>
    <property type="evidence" value="ECO:0007669"/>
    <property type="project" value="InterPro"/>
</dbReference>
<feature type="transmembrane region" description="Helical" evidence="5">
    <location>
        <begin position="135"/>
        <end position="154"/>
    </location>
</feature>
<comment type="caution">
    <text evidence="7">The sequence shown here is derived from an EMBL/GenBank/DDBJ whole genome shotgun (WGS) entry which is preliminary data.</text>
</comment>
<keyword evidence="2 5" id="KW-0812">Transmembrane</keyword>
<dbReference type="Proteomes" id="UP000824161">
    <property type="component" value="Unassembled WGS sequence"/>
</dbReference>
<feature type="domain" description="Methylamine utilisation protein MauE" evidence="6">
    <location>
        <begin position="19"/>
        <end position="150"/>
    </location>
</feature>
<dbReference type="AlphaFoldDB" id="A0A9D1HBU9"/>
<evidence type="ECO:0000256" key="4">
    <source>
        <dbReference type="ARBA" id="ARBA00023136"/>
    </source>
</evidence>
<comment type="subcellular location">
    <subcellularLocation>
        <location evidence="1">Membrane</location>
        <topology evidence="1">Multi-pass membrane protein</topology>
    </subcellularLocation>
</comment>
<evidence type="ECO:0000256" key="2">
    <source>
        <dbReference type="ARBA" id="ARBA00022692"/>
    </source>
</evidence>
<evidence type="ECO:0000256" key="3">
    <source>
        <dbReference type="ARBA" id="ARBA00022989"/>
    </source>
</evidence>
<dbReference type="EMBL" id="DVLY01000120">
    <property type="protein sequence ID" value="HIT98182.1"/>
    <property type="molecule type" value="Genomic_DNA"/>
</dbReference>
<keyword evidence="4 5" id="KW-0472">Membrane</keyword>
<name>A0A9D1HBU9_9FLAO</name>
<reference evidence="7" key="1">
    <citation type="submission" date="2020-10" db="EMBL/GenBank/DDBJ databases">
        <authorList>
            <person name="Gilroy R."/>
        </authorList>
    </citation>
    <scope>NUCLEOTIDE SEQUENCE</scope>
    <source>
        <strain evidence="7">1383</strain>
    </source>
</reference>
<evidence type="ECO:0000259" key="6">
    <source>
        <dbReference type="Pfam" id="PF07291"/>
    </source>
</evidence>
<accession>A0A9D1HBU9</accession>
<gene>
    <name evidence="7" type="ORF">IAC44_05010</name>
</gene>
<feature type="transmembrane region" description="Helical" evidence="5">
    <location>
        <begin position="166"/>
        <end position="186"/>
    </location>
</feature>
<dbReference type="Pfam" id="PF07291">
    <property type="entry name" value="MauE"/>
    <property type="match status" value="1"/>
</dbReference>
<dbReference type="GO" id="GO:0016020">
    <property type="term" value="C:membrane"/>
    <property type="evidence" value="ECO:0007669"/>
    <property type="project" value="UniProtKB-SubCell"/>
</dbReference>
<dbReference type="InterPro" id="IPR009908">
    <property type="entry name" value="Methylamine_util_MauE"/>
</dbReference>
<reference evidence="7" key="2">
    <citation type="journal article" date="2021" name="PeerJ">
        <title>Extensive microbial diversity within the chicken gut microbiome revealed by metagenomics and culture.</title>
        <authorList>
            <person name="Gilroy R."/>
            <person name="Ravi A."/>
            <person name="Getino M."/>
            <person name="Pursley I."/>
            <person name="Horton D.L."/>
            <person name="Alikhan N.F."/>
            <person name="Baker D."/>
            <person name="Gharbi K."/>
            <person name="Hall N."/>
            <person name="Watson M."/>
            <person name="Adriaenssens E.M."/>
            <person name="Foster-Nyarko E."/>
            <person name="Jarju S."/>
            <person name="Secka A."/>
            <person name="Antonio M."/>
            <person name="Oren A."/>
            <person name="Chaudhuri R.R."/>
            <person name="La Ragione R."/>
            <person name="Hildebrand F."/>
            <person name="Pallen M.J."/>
        </authorList>
    </citation>
    <scope>NUCLEOTIDE SEQUENCE</scope>
    <source>
        <strain evidence="7">1383</strain>
    </source>
</reference>
<sequence length="375" mass="41872">MSGKPQAEEDERLLRVRKKTATTVIRVVLGVVFVFSALVKLNDPLGLTFKIEEYLSAFGLGIELPRFLVVDAAGTLITLELILGAVLLMGRFKVFALWTLLALDGVFTALTFYSAVTGAVPDCGCFGDAIHLSPWASFAKNIVILALVVQLIVWQRFIKPALGFRTSMSIVALLFAFSIGIIYYVLRYEPLVDLRPYAVGTDIPRAMELPQGKDAPVFENVWTYRVDGREKRFSDQQEPWNIPGAEFVSRDTRLVSGKLPSITGFSATDRDGIDRTDSLLALEHVYLVTCFDMEASRAERWETIFRYMAARDTPVVVLADTDRGEAVERLAIPYPIYFTDPVTLKTILRSNPGVVELKRGVVVSKRSCFELKNED</sequence>
<evidence type="ECO:0000256" key="1">
    <source>
        <dbReference type="ARBA" id="ARBA00004141"/>
    </source>
</evidence>
<evidence type="ECO:0000256" key="5">
    <source>
        <dbReference type="SAM" id="Phobius"/>
    </source>
</evidence>
<proteinExistence type="predicted"/>
<feature type="transmembrane region" description="Helical" evidence="5">
    <location>
        <begin position="95"/>
        <end position="115"/>
    </location>
</feature>
<protein>
    <submittedName>
        <fullName evidence="7">DoxX family protein</fullName>
    </submittedName>
</protein>